<evidence type="ECO:0000256" key="5">
    <source>
        <dbReference type="ARBA" id="ARBA00022989"/>
    </source>
</evidence>
<keyword evidence="5 8" id="KW-1133">Transmembrane helix</keyword>
<keyword evidence="3" id="KW-0132">Cell division</keyword>
<keyword evidence="2" id="KW-1003">Cell membrane</keyword>
<proteinExistence type="predicted"/>
<dbReference type="PANTHER" id="PTHR37820:SF1">
    <property type="entry name" value="CELL DIVISION PROTEIN FTSQ"/>
    <property type="match status" value="1"/>
</dbReference>
<evidence type="ECO:0000256" key="6">
    <source>
        <dbReference type="ARBA" id="ARBA00023136"/>
    </source>
</evidence>
<dbReference type="AlphaFoldDB" id="A0A3G8ZJZ9"/>
<dbReference type="InterPro" id="IPR005548">
    <property type="entry name" value="Cell_div_FtsQ/DivIB_C"/>
</dbReference>
<sequence>MTSTLETGRSTLTRDERTKLRMVAARRRRRNGWIACLLVLLIGAGGAYVLWGTPVLGVKTVSVTSASGQELPPELVAQVESVAAISVGAPLISLDIAKVREAVLTVGSVAAVQVSRRWPSSVIITVTPRVPVAVVAANSALFLMDDSGFPYLETPSVPAGLVTLRLATPGPEDAATRAGLTVISALPAEISARLTSVSARSVYDISLDLADGREVKWGSADNSARKAAVLPAVLAQPGTKFDLSDPAMVTVR</sequence>
<dbReference type="InterPro" id="IPR013685">
    <property type="entry name" value="POTRA_FtsQ_type"/>
</dbReference>
<protein>
    <submittedName>
        <fullName evidence="10">FtsQ-type POTRA domain-containing protein</fullName>
    </submittedName>
</protein>
<evidence type="ECO:0000313" key="11">
    <source>
        <dbReference type="Proteomes" id="UP000268084"/>
    </source>
</evidence>
<dbReference type="RefSeq" id="WP_124798354.1">
    <property type="nucleotide sequence ID" value="NZ_CP034170.1"/>
</dbReference>
<evidence type="ECO:0000256" key="8">
    <source>
        <dbReference type="SAM" id="Phobius"/>
    </source>
</evidence>
<evidence type="ECO:0000259" key="9">
    <source>
        <dbReference type="PROSITE" id="PS51779"/>
    </source>
</evidence>
<dbReference type="Pfam" id="PF08478">
    <property type="entry name" value="POTRA_1"/>
    <property type="match status" value="1"/>
</dbReference>
<dbReference type="GO" id="GO:0051301">
    <property type="term" value="P:cell division"/>
    <property type="evidence" value="ECO:0007669"/>
    <property type="project" value="UniProtKB-KW"/>
</dbReference>
<feature type="domain" description="POTRA" evidence="9">
    <location>
        <begin position="56"/>
        <end position="129"/>
    </location>
</feature>
<dbReference type="GO" id="GO:0005886">
    <property type="term" value="C:plasma membrane"/>
    <property type="evidence" value="ECO:0007669"/>
    <property type="project" value="TreeGrafter"/>
</dbReference>
<dbReference type="PANTHER" id="PTHR37820">
    <property type="entry name" value="CELL DIVISION PROTEIN DIVIB"/>
    <property type="match status" value="1"/>
</dbReference>
<comment type="subcellular location">
    <subcellularLocation>
        <location evidence="1">Membrane</location>
    </subcellularLocation>
</comment>
<dbReference type="PROSITE" id="PS51779">
    <property type="entry name" value="POTRA"/>
    <property type="match status" value="1"/>
</dbReference>
<evidence type="ECO:0000256" key="2">
    <source>
        <dbReference type="ARBA" id="ARBA00022475"/>
    </source>
</evidence>
<evidence type="ECO:0000256" key="1">
    <source>
        <dbReference type="ARBA" id="ARBA00004370"/>
    </source>
</evidence>
<evidence type="ECO:0000256" key="4">
    <source>
        <dbReference type="ARBA" id="ARBA00022692"/>
    </source>
</evidence>
<evidence type="ECO:0000256" key="3">
    <source>
        <dbReference type="ARBA" id="ARBA00022618"/>
    </source>
</evidence>
<name>A0A3G8ZJZ9_9ACTN</name>
<organism evidence="10 11">
    <name type="scientific">Nakamurella antarctica</name>
    <dbReference type="NCBI Taxonomy" id="1902245"/>
    <lineage>
        <taxon>Bacteria</taxon>
        <taxon>Bacillati</taxon>
        <taxon>Actinomycetota</taxon>
        <taxon>Actinomycetes</taxon>
        <taxon>Nakamurellales</taxon>
        <taxon>Nakamurellaceae</taxon>
        <taxon>Nakamurella</taxon>
    </lineage>
</organism>
<dbReference type="KEGG" id="nak:EH165_05390"/>
<dbReference type="Pfam" id="PF03799">
    <property type="entry name" value="FtsQ_DivIB_C"/>
    <property type="match status" value="1"/>
</dbReference>
<dbReference type="Proteomes" id="UP000268084">
    <property type="component" value="Chromosome"/>
</dbReference>
<dbReference type="InterPro" id="IPR050487">
    <property type="entry name" value="FtsQ_DivIB"/>
</dbReference>
<accession>A0A3G8ZJZ9</accession>
<feature type="transmembrane region" description="Helical" evidence="8">
    <location>
        <begin position="31"/>
        <end position="51"/>
    </location>
</feature>
<dbReference type="OrthoDB" id="9790760at2"/>
<gene>
    <name evidence="10" type="ORF">EH165_05390</name>
</gene>
<evidence type="ECO:0000256" key="7">
    <source>
        <dbReference type="ARBA" id="ARBA00023306"/>
    </source>
</evidence>
<keyword evidence="4 8" id="KW-0812">Transmembrane</keyword>
<reference evidence="10 11" key="2">
    <citation type="submission" date="2018-12" db="EMBL/GenBank/DDBJ databases">
        <title>Nakamurella antarcticus sp. nov., isolated from Antarctica South Shetland Islands soil.</title>
        <authorList>
            <person name="Peng F."/>
        </authorList>
    </citation>
    <scope>NUCLEOTIDE SEQUENCE [LARGE SCALE GENOMIC DNA]</scope>
    <source>
        <strain evidence="10 11">S14-144</strain>
    </source>
</reference>
<reference evidence="10 11" key="1">
    <citation type="submission" date="2018-11" db="EMBL/GenBank/DDBJ databases">
        <authorList>
            <person name="Da X."/>
        </authorList>
    </citation>
    <scope>NUCLEOTIDE SEQUENCE [LARGE SCALE GENOMIC DNA]</scope>
    <source>
        <strain evidence="10 11">S14-144</strain>
    </source>
</reference>
<dbReference type="InterPro" id="IPR034746">
    <property type="entry name" value="POTRA"/>
</dbReference>
<keyword evidence="11" id="KW-1185">Reference proteome</keyword>
<dbReference type="EMBL" id="CP034170">
    <property type="protein sequence ID" value="AZI57669.1"/>
    <property type="molecule type" value="Genomic_DNA"/>
</dbReference>
<evidence type="ECO:0000313" key="10">
    <source>
        <dbReference type="EMBL" id="AZI57669.1"/>
    </source>
</evidence>
<keyword evidence="7" id="KW-0131">Cell cycle</keyword>
<keyword evidence="6 8" id="KW-0472">Membrane</keyword>
<dbReference type="Gene3D" id="3.10.20.310">
    <property type="entry name" value="membrane protein fhac"/>
    <property type="match status" value="1"/>
</dbReference>